<comment type="catalytic activity">
    <reaction evidence="6">
        <text>aldehydo-D-ribose 5-phosphate + D-glyceraldehyde 3-phosphate + L-glutamine = pyridoxal 5'-phosphate + L-glutamate + phosphate + 3 H2O + H(+)</text>
        <dbReference type="Rhea" id="RHEA:31507"/>
        <dbReference type="ChEBI" id="CHEBI:15377"/>
        <dbReference type="ChEBI" id="CHEBI:15378"/>
        <dbReference type="ChEBI" id="CHEBI:29985"/>
        <dbReference type="ChEBI" id="CHEBI:43474"/>
        <dbReference type="ChEBI" id="CHEBI:58273"/>
        <dbReference type="ChEBI" id="CHEBI:58359"/>
        <dbReference type="ChEBI" id="CHEBI:59776"/>
        <dbReference type="ChEBI" id="CHEBI:597326"/>
        <dbReference type="EC" id="4.3.3.6"/>
    </reaction>
</comment>
<evidence type="ECO:0000313" key="10">
    <source>
        <dbReference type="Proteomes" id="UP000094707"/>
    </source>
</evidence>
<dbReference type="RefSeq" id="WP_071907286.1">
    <property type="nucleotide sequence ID" value="NZ_LT607756.1"/>
</dbReference>
<dbReference type="EC" id="3.5.1.2" evidence="6"/>
<dbReference type="PANTHER" id="PTHR31559:SF0">
    <property type="entry name" value="PYRIDOXAL 5'-PHOSPHATE SYNTHASE SUBUNIT SNO1-RELATED"/>
    <property type="match status" value="1"/>
</dbReference>
<keyword evidence="4 6" id="KW-0456">Lyase</keyword>
<comment type="function">
    <text evidence="6">Catalyzes the hydrolysis of glutamine to glutamate and ammonia as part of the biosynthesis of pyridoxal 5'-phosphate. The resulting ammonia molecule is channeled to the active site of PdxS.</text>
</comment>
<protein>
    <recommendedName>
        <fullName evidence="6">Pyridoxal 5'-phosphate synthase subunit PdxT</fullName>
        <ecNumber evidence="6">4.3.3.6</ecNumber>
    </recommendedName>
    <alternativeName>
        <fullName evidence="6">Pdx2</fullName>
    </alternativeName>
    <alternativeName>
        <fullName evidence="6">Pyridoxal 5'-phosphate synthase glutaminase subunit</fullName>
        <ecNumber evidence="6">3.5.1.2</ecNumber>
    </alternativeName>
</protein>
<comment type="pathway">
    <text evidence="6">Cofactor biosynthesis; pyridoxal 5'-phosphate biosynthesis.</text>
</comment>
<evidence type="ECO:0000256" key="6">
    <source>
        <dbReference type="HAMAP-Rule" id="MF_01615"/>
    </source>
</evidence>
<evidence type="ECO:0000256" key="3">
    <source>
        <dbReference type="ARBA" id="ARBA00022962"/>
    </source>
</evidence>
<dbReference type="NCBIfam" id="TIGR03800">
    <property type="entry name" value="PLP_synth_Pdx2"/>
    <property type="match status" value="1"/>
</dbReference>
<dbReference type="CDD" id="cd01749">
    <property type="entry name" value="GATase1_PB"/>
    <property type="match status" value="1"/>
</dbReference>
<dbReference type="GO" id="GO:0004359">
    <property type="term" value="F:glutaminase activity"/>
    <property type="evidence" value="ECO:0007669"/>
    <property type="project" value="UniProtKB-UniRule"/>
</dbReference>
<dbReference type="GO" id="GO:0006543">
    <property type="term" value="P:L-glutamine catabolic process"/>
    <property type="evidence" value="ECO:0007669"/>
    <property type="project" value="UniProtKB-UniRule"/>
</dbReference>
<feature type="binding site" evidence="6 8">
    <location>
        <begin position="53"/>
        <end position="55"/>
    </location>
    <ligand>
        <name>L-glutamine</name>
        <dbReference type="ChEBI" id="CHEBI:58359"/>
    </ligand>
</feature>
<feature type="active site" description="Charge relay system" evidence="6 7">
    <location>
        <position position="170"/>
    </location>
</feature>
<dbReference type="OrthoDB" id="26717at2157"/>
<dbReference type="GO" id="GO:0036381">
    <property type="term" value="F:pyridoxal 5'-phosphate synthase (glutamine hydrolysing) activity"/>
    <property type="evidence" value="ECO:0007669"/>
    <property type="project" value="UniProtKB-UniRule"/>
</dbReference>
<dbReference type="HAMAP" id="MF_01615">
    <property type="entry name" value="PdxT"/>
    <property type="match status" value="1"/>
</dbReference>
<dbReference type="PROSITE" id="PS51130">
    <property type="entry name" value="PDXT_SNO_2"/>
    <property type="match status" value="1"/>
</dbReference>
<evidence type="ECO:0000256" key="7">
    <source>
        <dbReference type="PIRSR" id="PIRSR005639-1"/>
    </source>
</evidence>
<evidence type="ECO:0000256" key="4">
    <source>
        <dbReference type="ARBA" id="ARBA00023239"/>
    </source>
</evidence>
<accession>A0A1D3L3H3</accession>
<keyword evidence="10" id="KW-1185">Reference proteome</keyword>
<dbReference type="Pfam" id="PF01174">
    <property type="entry name" value="SNO"/>
    <property type="match status" value="1"/>
</dbReference>
<sequence length="192" mass="21080">MTTIGILDLQGDVSEHLEITKRTLDKMGVEARVSKVKTASEVAECDGIIISGGESTVIGKLMKETGVLDVIIKQNIPVMGTCAGMVLLSKESDYEQPLLGLIDIKVRRNGFGRQRASFEDEIEIFGGNYKGVFIRAPYALEAGEGVDVLAKLDDKIVAVAYKHHIATAFHPELTDDTKIHEYFIKEVLKCVE</sequence>
<dbReference type="PROSITE" id="PS51273">
    <property type="entry name" value="GATASE_TYPE_1"/>
    <property type="match status" value="1"/>
</dbReference>
<evidence type="ECO:0000313" key="9">
    <source>
        <dbReference type="EMBL" id="SCG86204.1"/>
    </source>
</evidence>
<dbReference type="UniPathway" id="UPA00245"/>
<dbReference type="Proteomes" id="UP000094707">
    <property type="component" value="Chromosome I"/>
</dbReference>
<dbReference type="GO" id="GO:0042823">
    <property type="term" value="P:pyridoxal phosphate biosynthetic process"/>
    <property type="evidence" value="ECO:0007669"/>
    <property type="project" value="UniProtKB-UniRule"/>
</dbReference>
<gene>
    <name evidence="6 9" type="primary">pdxT</name>
    <name evidence="9" type="ORF">MCBB_1649</name>
</gene>
<comment type="subunit">
    <text evidence="6">In the presence of PdxS, forms a dodecamer of heterodimers. Only shows activity in the heterodimer.</text>
</comment>
<feature type="active site" description="Charge relay system" evidence="6 7">
    <location>
        <position position="172"/>
    </location>
</feature>
<name>A0A1D3L3H3_9EURY</name>
<keyword evidence="3 6" id="KW-0315">Glutamine amidotransferase</keyword>
<dbReference type="EMBL" id="LT607756">
    <property type="protein sequence ID" value="SCG86204.1"/>
    <property type="molecule type" value="Genomic_DNA"/>
</dbReference>
<evidence type="ECO:0000256" key="2">
    <source>
        <dbReference type="ARBA" id="ARBA00022898"/>
    </source>
</evidence>
<dbReference type="GO" id="GO:0005829">
    <property type="term" value="C:cytosol"/>
    <property type="evidence" value="ECO:0007669"/>
    <property type="project" value="TreeGrafter"/>
</dbReference>
<dbReference type="EC" id="4.3.3.6" evidence="6"/>
<dbReference type="InterPro" id="IPR002161">
    <property type="entry name" value="PdxT/SNO"/>
</dbReference>
<comment type="catalytic activity">
    <reaction evidence="5 6">
        <text>L-glutamine + H2O = L-glutamate + NH4(+)</text>
        <dbReference type="Rhea" id="RHEA:15889"/>
        <dbReference type="ChEBI" id="CHEBI:15377"/>
        <dbReference type="ChEBI" id="CHEBI:28938"/>
        <dbReference type="ChEBI" id="CHEBI:29985"/>
        <dbReference type="ChEBI" id="CHEBI:58359"/>
        <dbReference type="EC" id="3.5.1.2"/>
    </reaction>
</comment>
<feature type="active site" description="Nucleophile" evidence="6 7">
    <location>
        <position position="82"/>
    </location>
</feature>
<dbReference type="Gene3D" id="3.40.50.880">
    <property type="match status" value="1"/>
</dbReference>
<dbReference type="InterPro" id="IPR029062">
    <property type="entry name" value="Class_I_gatase-like"/>
</dbReference>
<reference evidence="9 10" key="1">
    <citation type="submission" date="2016-08" db="EMBL/GenBank/DDBJ databases">
        <authorList>
            <person name="Seilhamer J.J."/>
        </authorList>
    </citation>
    <scope>NUCLEOTIDE SEQUENCE [LARGE SCALE GENOMIC DNA]</scope>
    <source>
        <strain evidence="9">Buetzberg</strain>
    </source>
</reference>
<dbReference type="FunFam" id="3.40.50.880:FF:000010">
    <property type="entry name" value="uncharacterized protein LOC100176842 isoform X2"/>
    <property type="match status" value="1"/>
</dbReference>
<dbReference type="GO" id="GO:0008614">
    <property type="term" value="P:pyridoxine metabolic process"/>
    <property type="evidence" value="ECO:0007669"/>
    <property type="project" value="TreeGrafter"/>
</dbReference>
<comment type="similarity">
    <text evidence="6">Belongs to the glutaminase PdxT/SNO family.</text>
</comment>
<feature type="binding site" evidence="6 8">
    <location>
        <begin position="134"/>
        <end position="135"/>
    </location>
    <ligand>
        <name>L-glutamine</name>
        <dbReference type="ChEBI" id="CHEBI:58359"/>
    </ligand>
</feature>
<feature type="binding site" evidence="6 8">
    <location>
        <position position="108"/>
    </location>
    <ligand>
        <name>L-glutamine</name>
        <dbReference type="ChEBI" id="CHEBI:58359"/>
    </ligand>
</feature>
<proteinExistence type="inferred from homology"/>
<evidence type="ECO:0000256" key="5">
    <source>
        <dbReference type="ARBA" id="ARBA00049534"/>
    </source>
</evidence>
<organism evidence="9 10">
    <name type="scientific">Methanobacterium congolense</name>
    <dbReference type="NCBI Taxonomy" id="118062"/>
    <lineage>
        <taxon>Archaea</taxon>
        <taxon>Methanobacteriati</taxon>
        <taxon>Methanobacteriota</taxon>
        <taxon>Methanomada group</taxon>
        <taxon>Methanobacteria</taxon>
        <taxon>Methanobacteriales</taxon>
        <taxon>Methanobacteriaceae</taxon>
        <taxon>Methanobacterium</taxon>
    </lineage>
</organism>
<dbReference type="STRING" id="118062.MCBB_1649"/>
<dbReference type="SUPFAM" id="SSF52317">
    <property type="entry name" value="Class I glutamine amidotransferase-like"/>
    <property type="match status" value="1"/>
</dbReference>
<dbReference type="GO" id="GO:1903600">
    <property type="term" value="C:glutaminase complex"/>
    <property type="evidence" value="ECO:0007669"/>
    <property type="project" value="TreeGrafter"/>
</dbReference>
<dbReference type="PATRIC" id="fig|129848.4.peg.1687"/>
<evidence type="ECO:0000256" key="1">
    <source>
        <dbReference type="ARBA" id="ARBA00022801"/>
    </source>
</evidence>
<keyword evidence="2 6" id="KW-0663">Pyridoxal phosphate</keyword>
<dbReference type="GeneID" id="30412487"/>
<keyword evidence="1 6" id="KW-0378">Hydrolase</keyword>
<dbReference type="AlphaFoldDB" id="A0A1D3L3H3"/>
<dbReference type="KEGG" id="mcub:MCBB_1649"/>
<dbReference type="PANTHER" id="PTHR31559">
    <property type="entry name" value="PYRIDOXAL 5'-PHOSPHATE SYNTHASE SUBUNIT SNO"/>
    <property type="match status" value="1"/>
</dbReference>
<evidence type="ECO:0000256" key="8">
    <source>
        <dbReference type="PIRSR" id="PIRSR005639-2"/>
    </source>
</evidence>
<dbReference type="PIRSF" id="PIRSF005639">
    <property type="entry name" value="Glut_amidoT_SNO"/>
    <property type="match status" value="1"/>
</dbReference>